<feature type="compositionally biased region" description="Basic and acidic residues" evidence="1">
    <location>
        <begin position="12"/>
        <end position="21"/>
    </location>
</feature>
<dbReference type="GeneID" id="9037938"/>
<gene>
    <name evidence="2" type="ORF">Pmar_PMAR013238</name>
</gene>
<evidence type="ECO:0000313" key="2">
    <source>
        <dbReference type="EMBL" id="EER04713.1"/>
    </source>
</evidence>
<keyword evidence="3" id="KW-1185">Reference proteome</keyword>
<feature type="region of interest" description="Disordered" evidence="1">
    <location>
        <begin position="1"/>
        <end position="37"/>
    </location>
</feature>
<organism evidence="3">
    <name type="scientific">Perkinsus marinus (strain ATCC 50983 / TXsc)</name>
    <dbReference type="NCBI Taxonomy" id="423536"/>
    <lineage>
        <taxon>Eukaryota</taxon>
        <taxon>Sar</taxon>
        <taxon>Alveolata</taxon>
        <taxon>Perkinsozoa</taxon>
        <taxon>Perkinsea</taxon>
        <taxon>Perkinsida</taxon>
        <taxon>Perkinsidae</taxon>
        <taxon>Perkinsus</taxon>
    </lineage>
</organism>
<proteinExistence type="predicted"/>
<dbReference type="AlphaFoldDB" id="C5LEU7"/>
<dbReference type="EMBL" id="GG681386">
    <property type="protein sequence ID" value="EER04713.1"/>
    <property type="molecule type" value="Genomic_DNA"/>
</dbReference>
<accession>C5LEU7</accession>
<dbReference type="InParanoid" id="C5LEU7"/>
<name>C5LEU7_PERM5</name>
<dbReference type="RefSeq" id="XP_002772897.1">
    <property type="nucleotide sequence ID" value="XM_002772851.1"/>
</dbReference>
<reference evidence="2 3" key="1">
    <citation type="submission" date="2008-07" db="EMBL/GenBank/DDBJ databases">
        <authorList>
            <person name="El-Sayed N."/>
            <person name="Caler E."/>
            <person name="Inman J."/>
            <person name="Amedeo P."/>
            <person name="Hass B."/>
            <person name="Wortman J."/>
        </authorList>
    </citation>
    <scope>NUCLEOTIDE SEQUENCE [LARGE SCALE GENOMIC DNA]</scope>
    <source>
        <strain evidence="3">ATCC 50983 / TXsc</strain>
    </source>
</reference>
<protein>
    <submittedName>
        <fullName evidence="2">Uncharacterized protein</fullName>
    </submittedName>
</protein>
<evidence type="ECO:0000313" key="3">
    <source>
        <dbReference type="Proteomes" id="UP000007800"/>
    </source>
</evidence>
<sequence length="75" mass="8512">MQTRAVAGKTLQKPERYRQEQPEADPNTKAMKVKAETKGKAKVKAKAKPTPKGKYFTCLSEFTSLRCFICKYKKA</sequence>
<dbReference type="Proteomes" id="UP000007800">
    <property type="component" value="Unassembled WGS sequence"/>
</dbReference>
<evidence type="ECO:0000256" key="1">
    <source>
        <dbReference type="SAM" id="MobiDB-lite"/>
    </source>
</evidence>